<organism evidence="1 2">
    <name type="scientific">Pseudomonas putida</name>
    <name type="common">Arthrobacter siderocapsulatus</name>
    <dbReference type="NCBI Taxonomy" id="303"/>
    <lineage>
        <taxon>Bacteria</taxon>
        <taxon>Pseudomonadati</taxon>
        <taxon>Pseudomonadota</taxon>
        <taxon>Gammaproteobacteria</taxon>
        <taxon>Pseudomonadales</taxon>
        <taxon>Pseudomonadaceae</taxon>
        <taxon>Pseudomonas</taxon>
    </lineage>
</organism>
<accession>A0ABD7B8N3</accession>
<dbReference type="Proteomes" id="UP000516786">
    <property type="component" value="Chromosome"/>
</dbReference>
<dbReference type="RefSeq" id="WP_031312544.1">
    <property type="nucleotide sequence ID" value="NZ_AP015029.1"/>
</dbReference>
<protein>
    <submittedName>
        <fullName evidence="1">DUF2892 domain-containing protein</fullName>
    </submittedName>
</protein>
<dbReference type="AlphaFoldDB" id="A0ABD7B8N3"/>
<evidence type="ECO:0000313" key="2">
    <source>
        <dbReference type="Proteomes" id="UP000516786"/>
    </source>
</evidence>
<evidence type="ECO:0000313" key="1">
    <source>
        <dbReference type="EMBL" id="QOC96867.1"/>
    </source>
</evidence>
<name>A0ABD7B8N3_PSEPU</name>
<reference evidence="1 2" key="1">
    <citation type="submission" date="2020-09" db="EMBL/GenBank/DDBJ databases">
        <title>Co-existence of a novel multidrug-resistance efflux pump with carbapenem resistance gene blaVIM-2 in one megaplasmid in Pseudomonas putida.</title>
        <authorList>
            <person name="Peng K."/>
            <person name="Li R."/>
        </authorList>
    </citation>
    <scope>NUCLEOTIDE SEQUENCE [LARGE SCALE GENOMIC DNA]</scope>
    <source>
        <strain evidence="1 2">ZXPA-20</strain>
    </source>
</reference>
<proteinExistence type="predicted"/>
<gene>
    <name evidence="1" type="ORF">ID616_22775</name>
</gene>
<sequence length="115" mass="12161">MFDIHSAASSASSQHNVHGLERVSSLAGGALMVSKGLRQGGFIGLLQLVVGGIAVARGVSGHCSTKAWWQRHRQEYHRLRSDIERSAVELEALKASAKAATRGVTVTGKDPLADS</sequence>
<dbReference type="EMBL" id="CP061723">
    <property type="protein sequence ID" value="QOC96867.1"/>
    <property type="molecule type" value="Genomic_DNA"/>
</dbReference>